<dbReference type="InterPro" id="IPR051447">
    <property type="entry name" value="Lipoprotein-release_system"/>
</dbReference>
<comment type="subcellular location">
    <subcellularLocation>
        <location evidence="1">Cell membrane</location>
        <topology evidence="1">Multi-pass membrane protein</topology>
    </subcellularLocation>
</comment>
<dbReference type="PANTHER" id="PTHR30489">
    <property type="entry name" value="LIPOPROTEIN-RELEASING SYSTEM TRANSMEMBRANE PROTEIN LOLE"/>
    <property type="match status" value="1"/>
</dbReference>
<accession>A0A1G7QQD9</accession>
<reference evidence="9 10" key="1">
    <citation type="submission" date="2016-10" db="EMBL/GenBank/DDBJ databases">
        <authorList>
            <person name="de Groot N.N."/>
        </authorList>
    </citation>
    <scope>NUCLEOTIDE SEQUENCE [LARGE SCALE GENOMIC DNA]</scope>
    <source>
        <strain evidence="9 10">DSM 28129</strain>
    </source>
</reference>
<evidence type="ECO:0000313" key="10">
    <source>
        <dbReference type="Proteomes" id="UP000198972"/>
    </source>
</evidence>
<evidence type="ECO:0000313" key="9">
    <source>
        <dbReference type="EMBL" id="SDG00684.1"/>
    </source>
</evidence>
<evidence type="ECO:0000256" key="4">
    <source>
        <dbReference type="ARBA" id="ARBA00022692"/>
    </source>
</evidence>
<keyword evidence="3" id="KW-1003">Cell membrane</keyword>
<dbReference type="OrthoDB" id="2024371at2"/>
<feature type="transmembrane region" description="Helical" evidence="7">
    <location>
        <begin position="57"/>
        <end position="77"/>
    </location>
</feature>
<comment type="similarity">
    <text evidence="2">Belongs to the ABC-4 integral membrane protein family. LolC/E subfamily.</text>
</comment>
<gene>
    <name evidence="9" type="ORF">SAMN04488542_1236</name>
</gene>
<dbReference type="InterPro" id="IPR003838">
    <property type="entry name" value="ABC3_permease_C"/>
</dbReference>
<organism evidence="9 10">
    <name type="scientific">Fontibacillus panacisegetis</name>
    <dbReference type="NCBI Taxonomy" id="670482"/>
    <lineage>
        <taxon>Bacteria</taxon>
        <taxon>Bacillati</taxon>
        <taxon>Bacillota</taxon>
        <taxon>Bacilli</taxon>
        <taxon>Bacillales</taxon>
        <taxon>Paenibacillaceae</taxon>
        <taxon>Fontibacillus</taxon>
    </lineage>
</organism>
<dbReference type="GO" id="GO:0044874">
    <property type="term" value="P:lipoprotein localization to outer membrane"/>
    <property type="evidence" value="ECO:0007669"/>
    <property type="project" value="TreeGrafter"/>
</dbReference>
<dbReference type="STRING" id="670482.SAMN04488542_1236"/>
<evidence type="ECO:0000256" key="6">
    <source>
        <dbReference type="ARBA" id="ARBA00023136"/>
    </source>
</evidence>
<keyword evidence="4 7" id="KW-0812">Transmembrane</keyword>
<feature type="transmembrane region" description="Helical" evidence="7">
    <location>
        <begin position="150"/>
        <end position="173"/>
    </location>
</feature>
<dbReference type="AlphaFoldDB" id="A0A1G7QQD9"/>
<evidence type="ECO:0000256" key="5">
    <source>
        <dbReference type="ARBA" id="ARBA00022989"/>
    </source>
</evidence>
<dbReference type="RefSeq" id="WP_091233548.1">
    <property type="nucleotide sequence ID" value="NZ_FNBG01000023.1"/>
</dbReference>
<dbReference type="EMBL" id="FNBG01000023">
    <property type="protein sequence ID" value="SDG00684.1"/>
    <property type="molecule type" value="Genomic_DNA"/>
</dbReference>
<dbReference type="GO" id="GO:0098797">
    <property type="term" value="C:plasma membrane protein complex"/>
    <property type="evidence" value="ECO:0007669"/>
    <property type="project" value="TreeGrafter"/>
</dbReference>
<dbReference type="Pfam" id="PF02687">
    <property type="entry name" value="FtsX"/>
    <property type="match status" value="1"/>
</dbReference>
<sequence length="189" mass="20449">MNHPDYNDYNLAYINLVDDRDTDLIVNELNVQYKDSLSAQSVQTATHATFKQAVASLILPMSIMGLLFTGVRCIIVYSTSRINIRKESKIYGIYKSIGLTSTKIRLSITLGIVALSSIGAVIGIFVGVYLLPMILGSILLDYGIAELPLILNWGGIIAFACVTIIAAGLGSWASSRLVATTSPHILVIE</sequence>
<dbReference type="Proteomes" id="UP000198972">
    <property type="component" value="Unassembled WGS sequence"/>
</dbReference>
<name>A0A1G7QQD9_9BACL</name>
<evidence type="ECO:0000256" key="2">
    <source>
        <dbReference type="ARBA" id="ARBA00005236"/>
    </source>
</evidence>
<feature type="domain" description="ABC3 transporter permease C-terminal" evidence="8">
    <location>
        <begin position="63"/>
        <end position="183"/>
    </location>
</feature>
<feature type="transmembrane region" description="Helical" evidence="7">
    <location>
        <begin position="106"/>
        <end position="130"/>
    </location>
</feature>
<evidence type="ECO:0000256" key="7">
    <source>
        <dbReference type="SAM" id="Phobius"/>
    </source>
</evidence>
<proteinExistence type="inferred from homology"/>
<evidence type="ECO:0000256" key="3">
    <source>
        <dbReference type="ARBA" id="ARBA00022475"/>
    </source>
</evidence>
<protein>
    <submittedName>
        <fullName evidence="9">FtsX-like permease family protein</fullName>
    </submittedName>
</protein>
<evidence type="ECO:0000256" key="1">
    <source>
        <dbReference type="ARBA" id="ARBA00004651"/>
    </source>
</evidence>
<dbReference type="PANTHER" id="PTHR30489:SF0">
    <property type="entry name" value="LIPOPROTEIN-RELEASING SYSTEM TRANSMEMBRANE PROTEIN LOLE"/>
    <property type="match status" value="1"/>
</dbReference>
<keyword evidence="5 7" id="KW-1133">Transmembrane helix</keyword>
<keyword evidence="10" id="KW-1185">Reference proteome</keyword>
<keyword evidence="6 7" id="KW-0472">Membrane</keyword>
<evidence type="ECO:0000259" key="8">
    <source>
        <dbReference type="Pfam" id="PF02687"/>
    </source>
</evidence>